<proteinExistence type="predicted"/>
<dbReference type="RefSeq" id="WP_167965849.1">
    <property type="nucleotide sequence ID" value="NZ_JAATJJ010000002.1"/>
</dbReference>
<dbReference type="GO" id="GO:0015979">
    <property type="term" value="P:photosynthesis"/>
    <property type="evidence" value="ECO:0007669"/>
    <property type="project" value="UniProtKB-KW"/>
</dbReference>
<organism evidence="7 8">
    <name type="scientific">Saonia flava</name>
    <dbReference type="NCBI Taxonomy" id="523696"/>
    <lineage>
        <taxon>Bacteria</taxon>
        <taxon>Pseudomonadati</taxon>
        <taxon>Bacteroidota</taxon>
        <taxon>Flavobacteriia</taxon>
        <taxon>Flavobacteriales</taxon>
        <taxon>Flavobacteriaceae</taxon>
        <taxon>Saonia</taxon>
    </lineage>
</organism>
<keyword evidence="8" id="KW-1185">Reference proteome</keyword>
<sequence length="1683" mass="188210">MKILTLGKRNYFIVLSILLVFSYASSQTYMENFGTIGEEFIKMGNDSYFFAASERGMGLWKTDGTQKGTTLVSSFSVNEYDVGREMIVYNQSLYFSAKQSTEEGVELWKSDGTSEGTYRLKNINPSGYGDSRPADFIVYKGLLYFSAVDYYTTGGKRRIFRTDGTQEGTVLADNIVDDYSSFNSPVIRDEKLYFSSGSLLYETDGAPEGTSSVTIDGLQNISSLKSFDSGLYFITHNSNNTYIRLYRLSGLDNYEMLKEFSTENYGGLEFYGLSEVGGKVVFSVVSGQTYKDVKDTLWSTDGTPDGTVELMSQGGDDSLWFQPHFYGFVEYNGDLYFNAGPAANSTLWKTNGTTQGTMEVLGNVSIWEDAPMIVLGDKLFFLSFGGHLTEFDFFTQESKPVWPLKSYRRSTADIFFIKTDGQFIYAAVQNEREDIGNNFDLFHTKANPLINVITPQEIKNNESLSFSSKVDSLIVREINIQNLGNSNLVFSDVFVSGEGFYINGDVEVAWGHQENQTQFPRRILPKERGLFEVGFLPSFPGNYNGYLVLRSNDTSQPEFKIKLKGYASEFPADSLSSAFSLNKELMWDVPDAKIELDNNKISKGVLPGSAVGAFSTNSSDTNYRYEFVEGPGGEDNVIFTIDNNQLIVGERFGENKQNSYSIHVKSIDNVGVEVDGFFVLEVTEVSIDVELQACEMIAISLTSDIYDVDFINETDAIAAGNNGTVLKTYDKGLNWEQIQVMERSNLLGNSPYPSTLYRVDFVDENTGFILGEETILRTDDAGMSWKPLSLDGIRPNRDSFIKALSTEKILITVNNFSSSNYLYESNDGGKTWAQAKNFGYYDLISLYFYDDNFGMVSDDYENYYITQDGGITWEIHKLEVDGLNNEDITSFSFIDSTTGYASTSGRDIIKTEDGGITWNLINSDYRSWIDEIHFLDENQGFIVGGALWETSDGGITWNTAELSLCSDISGFSSNNQEDILVVGGGCYTGNGRSIHYNSFGGEWTEVSSLIGTREVRSIIFDGDEGYLFSTSQTRKSYDQGTTWNEITMPTEEEKYNGEKIGSTLFVYNNLNNYYKSIDSGENWTEILKDESINFDINDIISDSLIMGRGADGRVLKSENGGDTWVIIDGSSYFPHVFTRFINENIGFSLGLAWRKTEDGGVTWVEIDSDPSASYISKIKFIGNVGLMSTDDGFYRTVDEGDTWVRVDRNFTSTRNIIALSELEWYIGIGRTIYQSNDGGLTWDVFFQGQYSISDMDFDNGNLYISNDDGEVLKLIEDPSPLNAGYIQGDQIVRVGDQEIYEVLKHSDNKYVWTVTEPNSLVSEDNFARITWEAPGTYVLEVTPYATCSTGAPTQITVQVLKEMTAPEIIGPSEVIENSKEIVYSTPNDEQARYIWSVSGDVSYYTRGNELIVDWDTVGEFEIGLIKTDLISGVRADNQVFVVVVPTDPFTLLQSDASCRGMSNGSLQITSRLEQVTYYAILSNDENTFTYEFTGETILEDLAIGTYNLCIEEIDGEKKYCYQFIIGEPEPFEVSSKKGTKSSKEVKLEFKGGLSPYTILLNGHQIAETSQSTYNLRAENGDKIEVLSSSNCSFSHTEIVYFSNEPFISPNPVKDSFTVVFNDNPVKEKQVSINIFTLGGQLVSESTVVVVNNSFHYDISSYPPGMYIVEIGNSQQTLLKIVKK</sequence>
<feature type="domain" description="Secretion system C-terminal sorting" evidence="5">
    <location>
        <begin position="1607"/>
        <end position="1679"/>
    </location>
</feature>
<gene>
    <name evidence="7" type="ORF">GGR42_003121</name>
</gene>
<evidence type="ECO:0000259" key="6">
    <source>
        <dbReference type="Pfam" id="PF19408"/>
    </source>
</evidence>
<keyword evidence="3" id="KW-0604">Photosystem II</keyword>
<dbReference type="Gene3D" id="2.60.40.10">
    <property type="entry name" value="Immunoglobulins"/>
    <property type="match status" value="1"/>
</dbReference>
<feature type="domain" description="PKD-like" evidence="6">
    <location>
        <begin position="1280"/>
        <end position="1357"/>
    </location>
</feature>
<dbReference type="Pfam" id="PF18962">
    <property type="entry name" value="Por_Secre_tail"/>
    <property type="match status" value="1"/>
</dbReference>
<dbReference type="InterPro" id="IPR028203">
    <property type="entry name" value="PSII_CF48-like_dom"/>
</dbReference>
<protein>
    <submittedName>
        <fullName evidence="7">ELWxxDGT repeat protein</fullName>
    </submittedName>
</protein>
<dbReference type="InterPro" id="IPR015943">
    <property type="entry name" value="WD40/YVTN_repeat-like_dom_sf"/>
</dbReference>
<dbReference type="InterPro" id="IPR045829">
    <property type="entry name" value="PKD_6"/>
</dbReference>
<evidence type="ECO:0000313" key="8">
    <source>
        <dbReference type="Proteomes" id="UP000590442"/>
    </source>
</evidence>
<dbReference type="InterPro" id="IPR013783">
    <property type="entry name" value="Ig-like_fold"/>
</dbReference>
<evidence type="ECO:0000259" key="4">
    <source>
        <dbReference type="Pfam" id="PF14870"/>
    </source>
</evidence>
<dbReference type="Pfam" id="PF19408">
    <property type="entry name" value="PKD_6"/>
    <property type="match status" value="1"/>
</dbReference>
<accession>A0A846R0E5</accession>
<comment type="caution">
    <text evidence="7">The sequence shown here is derived from an EMBL/GenBank/DDBJ whole genome shotgun (WGS) entry which is preliminary data.</text>
</comment>
<dbReference type="EMBL" id="JAATJJ010000002">
    <property type="protein sequence ID" value="NJB72630.1"/>
    <property type="molecule type" value="Genomic_DNA"/>
</dbReference>
<evidence type="ECO:0000256" key="3">
    <source>
        <dbReference type="ARBA" id="ARBA00023276"/>
    </source>
</evidence>
<dbReference type="InterPro" id="IPR026444">
    <property type="entry name" value="Secre_tail"/>
</dbReference>
<dbReference type="Pfam" id="PF14870">
    <property type="entry name" value="PSII_BNR"/>
    <property type="match status" value="1"/>
</dbReference>
<evidence type="ECO:0000259" key="5">
    <source>
        <dbReference type="Pfam" id="PF18962"/>
    </source>
</evidence>
<dbReference type="PANTHER" id="PTHR47199">
    <property type="entry name" value="PHOTOSYSTEM II STABILITY/ASSEMBLY FACTOR HCF136, CHLOROPLASTIC"/>
    <property type="match status" value="1"/>
</dbReference>
<dbReference type="SUPFAM" id="SSF110296">
    <property type="entry name" value="Oligoxyloglucan reducing end-specific cellobiohydrolase"/>
    <property type="match status" value="3"/>
</dbReference>
<name>A0A846R0E5_9FLAO</name>
<dbReference type="Gene3D" id="2.130.10.10">
    <property type="entry name" value="YVTN repeat-like/Quinoprotein amine dehydrogenase"/>
    <property type="match status" value="4"/>
</dbReference>
<reference evidence="7 8" key="1">
    <citation type="submission" date="2020-03" db="EMBL/GenBank/DDBJ databases">
        <title>Genomic Encyclopedia of Type Strains, Phase IV (KMG-IV): sequencing the most valuable type-strain genomes for metagenomic binning, comparative biology and taxonomic classification.</title>
        <authorList>
            <person name="Goeker M."/>
        </authorList>
    </citation>
    <scope>NUCLEOTIDE SEQUENCE [LARGE SCALE GENOMIC DNA]</scope>
    <source>
        <strain evidence="7 8">DSM 29762</strain>
    </source>
</reference>
<keyword evidence="2" id="KW-0732">Signal</keyword>
<dbReference type="GO" id="GO:0009523">
    <property type="term" value="C:photosystem II"/>
    <property type="evidence" value="ECO:0007669"/>
    <property type="project" value="UniProtKB-KW"/>
</dbReference>
<evidence type="ECO:0000256" key="1">
    <source>
        <dbReference type="ARBA" id="ARBA00022531"/>
    </source>
</evidence>
<dbReference type="Proteomes" id="UP000590442">
    <property type="component" value="Unassembled WGS sequence"/>
</dbReference>
<feature type="domain" description="Photosynthesis system II assembly factor Ycf48/Hcf136-like" evidence="4">
    <location>
        <begin position="693"/>
        <end position="833"/>
    </location>
</feature>
<evidence type="ECO:0000256" key="2">
    <source>
        <dbReference type="ARBA" id="ARBA00022729"/>
    </source>
</evidence>
<dbReference type="NCBIfam" id="TIGR04183">
    <property type="entry name" value="Por_Secre_tail"/>
    <property type="match status" value="1"/>
</dbReference>
<dbReference type="PANTHER" id="PTHR47199:SF2">
    <property type="entry name" value="PHOTOSYSTEM II STABILITY_ASSEMBLY FACTOR HCF136, CHLOROPLASTIC"/>
    <property type="match status" value="1"/>
</dbReference>
<keyword evidence="1" id="KW-0602">Photosynthesis</keyword>
<evidence type="ECO:0000313" key="7">
    <source>
        <dbReference type="EMBL" id="NJB72630.1"/>
    </source>
</evidence>